<evidence type="ECO:0000256" key="3">
    <source>
        <dbReference type="SAM" id="Phobius"/>
    </source>
</evidence>
<feature type="compositionally biased region" description="Basic and acidic residues" evidence="2">
    <location>
        <begin position="84"/>
        <end position="114"/>
    </location>
</feature>
<comment type="caution">
    <text evidence="4">The sequence shown here is derived from an EMBL/GenBank/DDBJ whole genome shotgun (WGS) entry which is preliminary data.</text>
</comment>
<dbReference type="EMBL" id="BMJE01000007">
    <property type="protein sequence ID" value="GGB84037.1"/>
    <property type="molecule type" value="Genomic_DNA"/>
</dbReference>
<feature type="region of interest" description="Disordered" evidence="2">
    <location>
        <begin position="501"/>
        <end position="524"/>
    </location>
</feature>
<dbReference type="SUPFAM" id="SSF57997">
    <property type="entry name" value="Tropomyosin"/>
    <property type="match status" value="1"/>
</dbReference>
<gene>
    <name evidence="4" type="ORF">GCM10007424_25050</name>
</gene>
<keyword evidence="3" id="KW-0472">Membrane</keyword>
<evidence type="ECO:0000313" key="4">
    <source>
        <dbReference type="EMBL" id="GGB84037.1"/>
    </source>
</evidence>
<accession>A0ABQ1K5I9</accession>
<keyword evidence="3" id="KW-1133">Transmembrane helix</keyword>
<evidence type="ECO:0000256" key="1">
    <source>
        <dbReference type="SAM" id="Coils"/>
    </source>
</evidence>
<dbReference type="Gene3D" id="1.10.287.1490">
    <property type="match status" value="1"/>
</dbReference>
<sequence length="998" mass="109116">MANEKITLASLDLDMQGLIKAAATSKTEIDKIKAALSSLKKAGLSASEGFKSLETQLTALTQVYAAQQQAIAQLEAKNKNLAKSQEDAEKSTKKLNKQLDKTAKQAKSTGKDLEKLEKSAKTAAKGIDKLEDELEDVTDELEDVKDGAKDTAKSLSTLTGVIEKNKKASESSSSATEKLKSNFKESKELFKESFDQINIFNGGLGGFITRAEEAGGTGPMVKGAFEGMSSGIMGMTNASLSFIATPIGAVIAAIALVIGLVKNAMDRSTASAQKITKIFDTFSAITDGLMQLLEPLGEFLIDGIAAGFELAGKAAEAAIGWISDGLSFLGFGDAAEDVKEFTEQVKKNAEETQNLKNAQEDLAAQSSIQEIANEKAKQQIDELNKKINDQTLTEEERIKVLKKRSKVEQDNLNQRKKNADETYNIAVRQAAQGKYLSDEELKQLQEGGVAYAEKLRKVKGFTQEEIDALKAAQLERMRLSSEEIALTRQTVDEEARIRDEARQEREQKEADAAAKAQEWRDKQKERQAEYAKQLDLELQKFMQVQSQKEMSAEEELNYLEEVKNRKIAVAKAEYEASEKTTNDKLALELEVGEITMNNAKEQADVAIENANRELANYIENHKSKITAETELTNEIIAEENKRLEGIKNKQLETLAIEKNTSDQIIEDKKARNVALSEADIEYLEQKKAIEDEYKAQTEENNKALEEQKKVQEAAKHEQELQEKLAKANTEYEKQQIIEDDRHIQEVEKLKQQKDEGLITEQEYNQLYEAETQRHEKANSEIKKAAFNNKLELAKSTYTNMATILGKESEAGKAMAIAQATIDTFKSAVSAYGSMATIPIVGPALGATAAAAAVVAGTKNVKKIAGTKAAKAPKAEKGALFDIGGKRHSQGGTTFTGEDGTRFEAEQGELIGVMNRNAAQHFMAFNNAFPAGGGSASSANYFESGGIVSRAIATPGMNTDELAAKIAEANQNLPAPRVAVEDIVTEGDSYVQVREGANF</sequence>
<dbReference type="Proteomes" id="UP000615760">
    <property type="component" value="Unassembled WGS sequence"/>
</dbReference>
<name>A0ABQ1K5I9_9FLAO</name>
<protein>
    <submittedName>
        <fullName evidence="4">Uncharacterized protein</fullName>
    </submittedName>
</protein>
<evidence type="ECO:0000313" key="5">
    <source>
        <dbReference type="Proteomes" id="UP000615760"/>
    </source>
</evidence>
<keyword evidence="3" id="KW-0812">Transmembrane</keyword>
<feature type="coiled-coil region" evidence="1">
    <location>
        <begin position="338"/>
        <end position="422"/>
    </location>
</feature>
<feature type="coiled-coil region" evidence="1">
    <location>
        <begin position="582"/>
        <end position="620"/>
    </location>
</feature>
<reference evidence="5" key="1">
    <citation type="journal article" date="2019" name="Int. J. Syst. Evol. Microbiol.">
        <title>The Global Catalogue of Microorganisms (GCM) 10K type strain sequencing project: providing services to taxonomists for standard genome sequencing and annotation.</title>
        <authorList>
            <consortium name="The Broad Institute Genomics Platform"/>
            <consortium name="The Broad Institute Genome Sequencing Center for Infectious Disease"/>
            <person name="Wu L."/>
            <person name="Ma J."/>
        </authorList>
    </citation>
    <scope>NUCLEOTIDE SEQUENCE [LARGE SCALE GENOMIC DNA]</scope>
    <source>
        <strain evidence="5">CGMCC 1.15461</strain>
    </source>
</reference>
<proteinExistence type="predicted"/>
<feature type="coiled-coil region" evidence="1">
    <location>
        <begin position="686"/>
        <end position="780"/>
    </location>
</feature>
<dbReference type="RefSeq" id="WP_188621656.1">
    <property type="nucleotide sequence ID" value="NZ_BMJE01000007.1"/>
</dbReference>
<feature type="region of interest" description="Disordered" evidence="2">
    <location>
        <begin position="82"/>
        <end position="114"/>
    </location>
</feature>
<evidence type="ECO:0000256" key="2">
    <source>
        <dbReference type="SAM" id="MobiDB-lite"/>
    </source>
</evidence>
<keyword evidence="5" id="KW-1185">Reference proteome</keyword>
<feature type="transmembrane region" description="Helical" evidence="3">
    <location>
        <begin position="238"/>
        <end position="261"/>
    </location>
</feature>
<keyword evidence="1" id="KW-0175">Coiled coil</keyword>
<organism evidence="4 5">
    <name type="scientific">Flavobacterium suaedae</name>
    <dbReference type="NCBI Taxonomy" id="1767027"/>
    <lineage>
        <taxon>Bacteria</taxon>
        <taxon>Pseudomonadati</taxon>
        <taxon>Bacteroidota</taxon>
        <taxon>Flavobacteriia</taxon>
        <taxon>Flavobacteriales</taxon>
        <taxon>Flavobacteriaceae</taxon>
        <taxon>Flavobacterium</taxon>
    </lineage>
</organism>